<sequence length="51" mass="6100">MLLARELIPWLIVRLMQDFNSTQPTRLLAFVKQYNERLVTDSPFIIQHEIT</sequence>
<name>A0A6J4KBS5_9CYAN</name>
<reference evidence="1" key="1">
    <citation type="submission" date="2020-02" db="EMBL/GenBank/DDBJ databases">
        <authorList>
            <person name="Meier V. D."/>
        </authorList>
    </citation>
    <scope>NUCLEOTIDE SEQUENCE</scope>
    <source>
        <strain evidence="1">AVDCRST_MAG92</strain>
    </source>
</reference>
<protein>
    <submittedName>
        <fullName evidence="1">Uncharacterized protein</fullName>
    </submittedName>
</protein>
<accession>A0A6J4KBS5</accession>
<gene>
    <name evidence="1" type="ORF">AVDCRST_MAG92-5062</name>
</gene>
<organism evidence="1">
    <name type="scientific">uncultured Coleofasciculus sp</name>
    <dbReference type="NCBI Taxonomy" id="1267456"/>
    <lineage>
        <taxon>Bacteria</taxon>
        <taxon>Bacillati</taxon>
        <taxon>Cyanobacteriota</taxon>
        <taxon>Cyanophyceae</taxon>
        <taxon>Coleofasciculales</taxon>
        <taxon>Coleofasciculaceae</taxon>
        <taxon>Coleofasciculus</taxon>
        <taxon>environmental samples</taxon>
    </lineage>
</organism>
<evidence type="ECO:0000313" key="1">
    <source>
        <dbReference type="EMBL" id="CAA9300631.1"/>
    </source>
</evidence>
<dbReference type="AlphaFoldDB" id="A0A6J4KBS5"/>
<proteinExistence type="predicted"/>
<dbReference type="EMBL" id="CADCTM010000883">
    <property type="protein sequence ID" value="CAA9300631.1"/>
    <property type="molecule type" value="Genomic_DNA"/>
</dbReference>